<reference evidence="2" key="1">
    <citation type="journal article" date="2014" name="Science">
        <title>Ancient hybridizations among the ancestral genomes of bread wheat.</title>
        <authorList>
            <consortium name="International Wheat Genome Sequencing Consortium,"/>
            <person name="Marcussen T."/>
            <person name="Sandve S.R."/>
            <person name="Heier L."/>
            <person name="Spannagl M."/>
            <person name="Pfeifer M."/>
            <person name="Jakobsen K.S."/>
            <person name="Wulff B.B."/>
            <person name="Steuernagel B."/>
            <person name="Mayer K.F."/>
            <person name="Olsen O.A."/>
        </authorList>
    </citation>
    <scope>NUCLEOTIDE SEQUENCE [LARGE SCALE GENOMIC DNA]</scope>
    <source>
        <strain evidence="2">cv. AL8/78</strain>
    </source>
</reference>
<accession>A0A453S8U1</accession>
<dbReference type="AlphaFoldDB" id="A0A453S8U1"/>
<sequence length="185" mass="20578">QICNGATFVKVDKSINLKDSSPMLVFQDDGGGMDPEGVRQCMSLGFSTKKSKTTIGQYGNGFKTSTMRLGADAIVFTRAIRGSNVTLSVGLLSYTFLRRTMKDDIVVPVLDFQIQDDHIVPLVYGSQGDWDSSLKIILDWSPFSSMGELLQQFKDIESHGTKVVIYDLWMNDDGLLELDFDDDDE</sequence>
<dbReference type="PANTHER" id="PTHR23336">
    <property type="entry name" value="ZINC FINGER CW-TYPE COILED-COIL DOMAIN PROTEIN 3"/>
    <property type="match status" value="1"/>
</dbReference>
<evidence type="ECO:0000313" key="1">
    <source>
        <dbReference type="EnsemblPlants" id="AET7Gv20860500.22"/>
    </source>
</evidence>
<dbReference type="Gramene" id="AET7Gv20860500.22">
    <property type="protein sequence ID" value="AET7Gv20860500.22"/>
    <property type="gene ID" value="AET7Gv20860500"/>
</dbReference>
<dbReference type="PANTHER" id="PTHR23336:SF57">
    <property type="entry name" value="MORC S5 DOMAIN-CONTAINING PROTEIN"/>
    <property type="match status" value="1"/>
</dbReference>
<evidence type="ECO:0008006" key="3">
    <source>
        <dbReference type="Google" id="ProtNLM"/>
    </source>
</evidence>
<protein>
    <recommendedName>
        <fullName evidence="3">Morc S5 domain-containing protein</fullName>
    </recommendedName>
</protein>
<organism evidence="1 2">
    <name type="scientific">Aegilops tauschii subsp. strangulata</name>
    <name type="common">Goatgrass</name>
    <dbReference type="NCBI Taxonomy" id="200361"/>
    <lineage>
        <taxon>Eukaryota</taxon>
        <taxon>Viridiplantae</taxon>
        <taxon>Streptophyta</taxon>
        <taxon>Embryophyta</taxon>
        <taxon>Tracheophyta</taxon>
        <taxon>Spermatophyta</taxon>
        <taxon>Magnoliopsida</taxon>
        <taxon>Liliopsida</taxon>
        <taxon>Poales</taxon>
        <taxon>Poaceae</taxon>
        <taxon>BOP clade</taxon>
        <taxon>Pooideae</taxon>
        <taxon>Triticodae</taxon>
        <taxon>Triticeae</taxon>
        <taxon>Triticinae</taxon>
        <taxon>Aegilops</taxon>
    </lineage>
</organism>
<keyword evidence="2" id="KW-1185">Reference proteome</keyword>
<dbReference type="SUPFAM" id="SSF55874">
    <property type="entry name" value="ATPase domain of HSP90 chaperone/DNA topoisomerase II/histidine kinase"/>
    <property type="match status" value="1"/>
</dbReference>
<dbReference type="Pfam" id="PF13589">
    <property type="entry name" value="HATPase_c_3"/>
    <property type="match status" value="1"/>
</dbReference>
<reference evidence="1" key="5">
    <citation type="journal article" date="2021" name="G3 (Bethesda)">
        <title>Aegilops tauschii genome assembly Aet v5.0 features greater sequence contiguity and improved annotation.</title>
        <authorList>
            <person name="Wang L."/>
            <person name="Zhu T."/>
            <person name="Rodriguez J.C."/>
            <person name="Deal K.R."/>
            <person name="Dubcovsky J."/>
            <person name="McGuire P.E."/>
            <person name="Lux T."/>
            <person name="Spannagl M."/>
            <person name="Mayer K.F.X."/>
            <person name="Baldrich P."/>
            <person name="Meyers B.C."/>
            <person name="Huo N."/>
            <person name="Gu Y.Q."/>
            <person name="Zhou H."/>
            <person name="Devos K.M."/>
            <person name="Bennetzen J.L."/>
            <person name="Unver T."/>
            <person name="Budak H."/>
            <person name="Gulick P.J."/>
            <person name="Galiba G."/>
            <person name="Kalapos B."/>
            <person name="Nelson D.R."/>
            <person name="Li P."/>
            <person name="You F.M."/>
            <person name="Luo M.C."/>
            <person name="Dvorak J."/>
        </authorList>
    </citation>
    <scope>NUCLEOTIDE SEQUENCE [LARGE SCALE GENOMIC DNA]</scope>
    <source>
        <strain evidence="1">cv. AL8/78</strain>
    </source>
</reference>
<reference evidence="1" key="4">
    <citation type="submission" date="2019-03" db="UniProtKB">
        <authorList>
            <consortium name="EnsemblPlants"/>
        </authorList>
    </citation>
    <scope>IDENTIFICATION</scope>
</reference>
<dbReference type="GO" id="GO:0016887">
    <property type="term" value="F:ATP hydrolysis activity"/>
    <property type="evidence" value="ECO:0007669"/>
    <property type="project" value="InterPro"/>
</dbReference>
<dbReference type="Proteomes" id="UP000015105">
    <property type="component" value="Chromosome 7D"/>
</dbReference>
<reference evidence="1" key="3">
    <citation type="journal article" date="2017" name="Nature">
        <title>Genome sequence of the progenitor of the wheat D genome Aegilops tauschii.</title>
        <authorList>
            <person name="Luo M.C."/>
            <person name="Gu Y.Q."/>
            <person name="Puiu D."/>
            <person name="Wang H."/>
            <person name="Twardziok S.O."/>
            <person name="Deal K.R."/>
            <person name="Huo N."/>
            <person name="Zhu T."/>
            <person name="Wang L."/>
            <person name="Wang Y."/>
            <person name="McGuire P.E."/>
            <person name="Liu S."/>
            <person name="Long H."/>
            <person name="Ramasamy R.K."/>
            <person name="Rodriguez J.C."/>
            <person name="Van S.L."/>
            <person name="Yuan L."/>
            <person name="Wang Z."/>
            <person name="Xia Z."/>
            <person name="Xiao L."/>
            <person name="Anderson O.D."/>
            <person name="Ouyang S."/>
            <person name="Liang Y."/>
            <person name="Zimin A.V."/>
            <person name="Pertea G."/>
            <person name="Qi P."/>
            <person name="Bennetzen J.L."/>
            <person name="Dai X."/>
            <person name="Dawson M.W."/>
            <person name="Muller H.G."/>
            <person name="Kugler K."/>
            <person name="Rivarola-Duarte L."/>
            <person name="Spannagl M."/>
            <person name="Mayer K.F.X."/>
            <person name="Lu F.H."/>
            <person name="Bevan M.W."/>
            <person name="Leroy P."/>
            <person name="Li P."/>
            <person name="You F.M."/>
            <person name="Sun Q."/>
            <person name="Liu Z."/>
            <person name="Lyons E."/>
            <person name="Wicker T."/>
            <person name="Salzberg S.L."/>
            <person name="Devos K.M."/>
            <person name="Dvorak J."/>
        </authorList>
    </citation>
    <scope>NUCLEOTIDE SEQUENCE [LARGE SCALE GENOMIC DNA]</scope>
    <source>
        <strain evidence="1">cv. AL8/78</strain>
    </source>
</reference>
<name>A0A453S8U1_AEGTS</name>
<evidence type="ECO:0000313" key="2">
    <source>
        <dbReference type="Proteomes" id="UP000015105"/>
    </source>
</evidence>
<reference evidence="2" key="2">
    <citation type="journal article" date="2017" name="Nat. Plants">
        <title>The Aegilops tauschii genome reveals multiple impacts of transposons.</title>
        <authorList>
            <person name="Zhao G."/>
            <person name="Zou C."/>
            <person name="Li K."/>
            <person name="Wang K."/>
            <person name="Li T."/>
            <person name="Gao L."/>
            <person name="Zhang X."/>
            <person name="Wang H."/>
            <person name="Yang Z."/>
            <person name="Liu X."/>
            <person name="Jiang W."/>
            <person name="Mao L."/>
            <person name="Kong X."/>
            <person name="Jiao Y."/>
            <person name="Jia J."/>
        </authorList>
    </citation>
    <scope>NUCLEOTIDE SEQUENCE [LARGE SCALE GENOMIC DNA]</scope>
    <source>
        <strain evidence="2">cv. AL8/78</strain>
    </source>
</reference>
<dbReference type="EnsemblPlants" id="AET7Gv20860500.22">
    <property type="protein sequence ID" value="AET7Gv20860500.22"/>
    <property type="gene ID" value="AET7Gv20860500"/>
</dbReference>
<dbReference type="InterPro" id="IPR036890">
    <property type="entry name" value="HATPase_C_sf"/>
</dbReference>
<dbReference type="InterPro" id="IPR045261">
    <property type="entry name" value="MORC_ATPase"/>
</dbReference>
<dbReference type="GO" id="GO:0005634">
    <property type="term" value="C:nucleus"/>
    <property type="evidence" value="ECO:0007669"/>
    <property type="project" value="TreeGrafter"/>
</dbReference>
<proteinExistence type="predicted"/>
<dbReference type="Gene3D" id="3.30.565.10">
    <property type="entry name" value="Histidine kinase-like ATPase, C-terminal domain"/>
    <property type="match status" value="1"/>
</dbReference>